<dbReference type="SUPFAM" id="SSF50998">
    <property type="entry name" value="Quinoprotein alcohol dehydrogenase-like"/>
    <property type="match status" value="1"/>
</dbReference>
<dbReference type="SMART" id="SM00320">
    <property type="entry name" value="WD40"/>
    <property type="match status" value="4"/>
</dbReference>
<dbReference type="PROSITE" id="PS50082">
    <property type="entry name" value="WD_REPEATS_2"/>
    <property type="match status" value="1"/>
</dbReference>
<gene>
    <name evidence="4" type="ORF">FNF29_03632</name>
</gene>
<dbReference type="InterPro" id="IPR052993">
    <property type="entry name" value="CFA-57"/>
</dbReference>
<organism evidence="4 5">
    <name type="scientific">Cafeteria roenbergensis</name>
    <name type="common">Marine flagellate</name>
    <dbReference type="NCBI Taxonomy" id="33653"/>
    <lineage>
        <taxon>Eukaryota</taxon>
        <taxon>Sar</taxon>
        <taxon>Stramenopiles</taxon>
        <taxon>Bigyra</taxon>
        <taxon>Opalozoa</taxon>
        <taxon>Bicosoecida</taxon>
        <taxon>Cafeteriaceae</taxon>
        <taxon>Cafeteria</taxon>
    </lineage>
</organism>
<evidence type="ECO:0000256" key="3">
    <source>
        <dbReference type="SAM" id="MobiDB-lite"/>
    </source>
</evidence>
<dbReference type="InterPro" id="IPR011047">
    <property type="entry name" value="Quinoprotein_ADH-like_sf"/>
</dbReference>
<feature type="region of interest" description="Disordered" evidence="3">
    <location>
        <begin position="342"/>
        <end position="363"/>
    </location>
</feature>
<proteinExistence type="predicted"/>
<keyword evidence="2" id="KW-0175">Coiled coil</keyword>
<evidence type="ECO:0000256" key="1">
    <source>
        <dbReference type="PROSITE-ProRule" id="PRU00221"/>
    </source>
</evidence>
<dbReference type="Pfam" id="PF00400">
    <property type="entry name" value="WD40"/>
    <property type="match status" value="1"/>
</dbReference>
<dbReference type="AlphaFoldDB" id="A0A5A8CI58"/>
<evidence type="ECO:0000256" key="2">
    <source>
        <dbReference type="SAM" id="Coils"/>
    </source>
</evidence>
<evidence type="ECO:0000313" key="4">
    <source>
        <dbReference type="EMBL" id="KAA0152743.1"/>
    </source>
</evidence>
<evidence type="ECO:0000313" key="5">
    <source>
        <dbReference type="Proteomes" id="UP000323011"/>
    </source>
</evidence>
<accession>A0A5A8CI58</accession>
<dbReference type="Proteomes" id="UP000323011">
    <property type="component" value="Unassembled WGS sequence"/>
</dbReference>
<protein>
    <submittedName>
        <fullName evidence="4">Uncharacterized protein</fullName>
    </submittedName>
</protein>
<dbReference type="Gene3D" id="1.10.287.1490">
    <property type="match status" value="1"/>
</dbReference>
<name>A0A5A8CI58_CAFRO</name>
<reference evidence="4 5" key="1">
    <citation type="submission" date="2019-07" db="EMBL/GenBank/DDBJ databases">
        <title>Genomes of Cafeteria roenbergensis.</title>
        <authorList>
            <person name="Fischer M.G."/>
            <person name="Hackl T."/>
            <person name="Roman M."/>
        </authorList>
    </citation>
    <scope>NUCLEOTIDE SEQUENCE [LARGE SCALE GENOMIC DNA]</scope>
    <source>
        <strain evidence="4 5">BVI</strain>
    </source>
</reference>
<dbReference type="Gene3D" id="2.130.10.10">
    <property type="entry name" value="YVTN repeat-like/Quinoprotein amine dehydrogenase"/>
    <property type="match status" value="2"/>
</dbReference>
<comment type="caution">
    <text evidence="4">The sequence shown here is derived from an EMBL/GenBank/DDBJ whole genome shotgun (WGS) entry which is preliminary data.</text>
</comment>
<dbReference type="PANTHER" id="PTHR32215:SF0">
    <property type="entry name" value="CILIA- AND FLAGELLA-ASSOCIATED PROTEIN 57"/>
    <property type="match status" value="1"/>
</dbReference>
<sequence>MAAILSYRHVFGVKANVKDGLHYLDDFVVVYSAGHHVVKYNIESKVQEFINGSEGSRGITALAVSPSKTLIAVAEDCLDGAHVFVYHARRLFRQKSLATPEVESGQYVSLSFSPDEALLLSLGAAPDWRLVCWHLDSGKPLAIHQVTSTPELVMEGCSFCPTNPTKLAVWGSSVLKFLSLEDDQRISVLPHSSRFTERPAQTYLAHCWLPDDLSVVATASGDLLLFRRELFECVLSSSPSASAESEADAGPAEVLVPYEGGFLTGGAHGLVRLFAPSDDEGVYFRRTRRFLLRDAAEHNARIHTVAVSPSQDSLAVMTGGADMLSLDLTRALKKEETRFTRIGAGTHGPPRDRDEGWGPGDPSAAAAVTGLDVCTRKPLIATTGIDGCLRLWNYVEKTQELCEPFGEVLLCVALHPSGLQALVGFSDALKLCNILLDNVVPAREITIKNCREARFARGGHLFAAANGFLIQVYDAFTCDLLVTLRGHSSPVRSIRWAEDDETLTSAGLDGAVYRWSWRSGKRVSEFVNKQDSYTAAESTQDGVTAYAVGVKGFLEEVEFASGSSRHAVAHDVVHGQLALSSNGRMLFSGWADESLAGCVASYGIPIDADAPDVVTYPAASAEVTRMMLTHDDTHLVVAGADGSVLVMEVRDKEGRIPLREASARLPWADEVLMTKGLLEEMATSITKLSEKYEELVSNNDYNMRMKEIQFQERMKKVQERYQAELDQEKTQLQLLKEETEDLQREYGDRLTAMEVAHRAELQKREAMYQAEIMGEVSRFQQLKAEWDASGAEQRAIRQRLVDDHERHMSVVRQAQDEKLAAAQQARRDHEKSNADRLKDWRETQGQMEGDLEEEVEEMKRTYQTKHEFEKTTILRYRSENGVLTKKFEALKQEIEEQEEEIRALKDAHGKREKLVADLRLQIKARVAAISEKDGKIGDKEKQIYELKKKNQELEKYKFVLDYKIKELKRQIEPRETEIQAMRKQIKEVDAELEAYHKVNAKMDEQIGELRAELDALQAAISRGRGTVRSRKSQAEALQSDLEELSSLILDPPKLRAGILAVHARHVPKDLVVARADGVVVSEYAKQEQYLAENLKTLSAKLARTTAVNASEMERTVRRNLALIADVKELRTRIASLREDRSRVGSVPAAAAAAAAEPASARARRGPGAAQVDAWRRAKEEVRKQIGLIERALGAANPASRVAAGAT</sequence>
<feature type="repeat" description="WD" evidence="1">
    <location>
        <begin position="484"/>
        <end position="525"/>
    </location>
</feature>
<dbReference type="InterPro" id="IPR001680">
    <property type="entry name" value="WD40_rpt"/>
</dbReference>
<dbReference type="EMBL" id="VLTN01000019">
    <property type="protein sequence ID" value="KAA0152743.1"/>
    <property type="molecule type" value="Genomic_DNA"/>
</dbReference>
<keyword evidence="1" id="KW-0853">WD repeat</keyword>
<keyword evidence="5" id="KW-1185">Reference proteome</keyword>
<dbReference type="PROSITE" id="PS50294">
    <property type="entry name" value="WD_REPEATS_REGION"/>
    <property type="match status" value="1"/>
</dbReference>
<feature type="coiled-coil region" evidence="2">
    <location>
        <begin position="880"/>
        <end position="1019"/>
    </location>
</feature>
<dbReference type="PANTHER" id="PTHR32215">
    <property type="entry name" value="CILIA- AND FLAGELLA-ASSOCIATED PROTEIN 57"/>
    <property type="match status" value="1"/>
</dbReference>
<dbReference type="OMA" id="FPHCNAV"/>
<dbReference type="InterPro" id="IPR015943">
    <property type="entry name" value="WD40/YVTN_repeat-like_dom_sf"/>
</dbReference>
<feature type="region of interest" description="Disordered" evidence="3">
    <location>
        <begin position="816"/>
        <end position="837"/>
    </location>
</feature>
<feature type="coiled-coil region" evidence="2">
    <location>
        <begin position="678"/>
        <end position="745"/>
    </location>
</feature>